<name>A0A5C8V7S8_9FLAO</name>
<dbReference type="Proteomes" id="UP000321456">
    <property type="component" value="Unassembled WGS sequence"/>
</dbReference>
<evidence type="ECO:0000313" key="1">
    <source>
        <dbReference type="EMBL" id="TXN37737.1"/>
    </source>
</evidence>
<accession>A0A5C8V7S8</accession>
<dbReference type="RefSeq" id="WP_147741956.1">
    <property type="nucleotide sequence ID" value="NZ_VRUR01000001.1"/>
</dbReference>
<dbReference type="EMBL" id="VRUR01000001">
    <property type="protein sequence ID" value="TXN37737.1"/>
    <property type="molecule type" value="Genomic_DNA"/>
</dbReference>
<comment type="caution">
    <text evidence="1">The sequence shown here is derived from an EMBL/GenBank/DDBJ whole genome shotgun (WGS) entry which is preliminary data.</text>
</comment>
<gene>
    <name evidence="1" type="ORF">FVB32_05460</name>
</gene>
<reference evidence="1 2" key="1">
    <citation type="submission" date="2019-08" db="EMBL/GenBank/DDBJ databases">
        <title>Professor.</title>
        <authorList>
            <person name="Park J.S."/>
        </authorList>
    </citation>
    <scope>NUCLEOTIDE SEQUENCE [LARGE SCALE GENOMIC DNA]</scope>
    <source>
        <strain evidence="1 2">176CP5-101</strain>
    </source>
</reference>
<proteinExistence type="predicted"/>
<keyword evidence="2" id="KW-1185">Reference proteome</keyword>
<evidence type="ECO:0000313" key="2">
    <source>
        <dbReference type="Proteomes" id="UP000321456"/>
    </source>
</evidence>
<organism evidence="1 2">
    <name type="scientific">Flagellimonas hymeniacidonis</name>
    <dbReference type="NCBI Taxonomy" id="2603628"/>
    <lineage>
        <taxon>Bacteria</taxon>
        <taxon>Pseudomonadati</taxon>
        <taxon>Bacteroidota</taxon>
        <taxon>Flavobacteriia</taxon>
        <taxon>Flavobacteriales</taxon>
        <taxon>Flavobacteriaceae</taxon>
        <taxon>Flagellimonas</taxon>
    </lineage>
</organism>
<dbReference type="AlphaFoldDB" id="A0A5C8V7S8"/>
<sequence>MALSFENSDLDITYTHWKCEGKDKYFLFPPLSLNNKLLGVQSRNRVELSRIDFTLKEKADSLIFEDLHSGFRFMLDLSDVSIGKIHFSGHSGLKETWIRIPLEQTSVWM</sequence>
<protein>
    <submittedName>
        <fullName evidence="1">Uncharacterized protein</fullName>
    </submittedName>
</protein>